<organism evidence="2 3">
    <name type="scientific">Favolaschia claudopus</name>
    <dbReference type="NCBI Taxonomy" id="2862362"/>
    <lineage>
        <taxon>Eukaryota</taxon>
        <taxon>Fungi</taxon>
        <taxon>Dikarya</taxon>
        <taxon>Basidiomycota</taxon>
        <taxon>Agaricomycotina</taxon>
        <taxon>Agaricomycetes</taxon>
        <taxon>Agaricomycetidae</taxon>
        <taxon>Agaricales</taxon>
        <taxon>Marasmiineae</taxon>
        <taxon>Mycenaceae</taxon>
        <taxon>Favolaschia</taxon>
    </lineage>
</organism>
<feature type="compositionally biased region" description="Low complexity" evidence="1">
    <location>
        <begin position="52"/>
        <end position="62"/>
    </location>
</feature>
<dbReference type="Proteomes" id="UP001362999">
    <property type="component" value="Unassembled WGS sequence"/>
</dbReference>
<reference evidence="2 3" key="1">
    <citation type="journal article" date="2024" name="J Genomics">
        <title>Draft genome sequencing and assembly of Favolaschia claudopus CIRM-BRFM 2984 isolated from oak limbs.</title>
        <authorList>
            <person name="Navarro D."/>
            <person name="Drula E."/>
            <person name="Chaduli D."/>
            <person name="Cazenave R."/>
            <person name="Ahrendt S."/>
            <person name="Wang J."/>
            <person name="Lipzen A."/>
            <person name="Daum C."/>
            <person name="Barry K."/>
            <person name="Grigoriev I.V."/>
            <person name="Favel A."/>
            <person name="Rosso M.N."/>
            <person name="Martin F."/>
        </authorList>
    </citation>
    <scope>NUCLEOTIDE SEQUENCE [LARGE SCALE GENOMIC DNA]</scope>
    <source>
        <strain evidence="2 3">CIRM-BRFM 2984</strain>
    </source>
</reference>
<keyword evidence="3" id="KW-1185">Reference proteome</keyword>
<evidence type="ECO:0008006" key="4">
    <source>
        <dbReference type="Google" id="ProtNLM"/>
    </source>
</evidence>
<feature type="compositionally biased region" description="Basic and acidic residues" evidence="1">
    <location>
        <begin position="1"/>
        <end position="10"/>
    </location>
</feature>
<evidence type="ECO:0000313" key="3">
    <source>
        <dbReference type="Proteomes" id="UP001362999"/>
    </source>
</evidence>
<feature type="region of interest" description="Disordered" evidence="1">
    <location>
        <begin position="1"/>
        <end position="72"/>
    </location>
</feature>
<feature type="compositionally biased region" description="Polar residues" evidence="1">
    <location>
        <begin position="63"/>
        <end position="72"/>
    </location>
</feature>
<sequence>MAPKHPRTETETPGTAAKRTRADGNVDPPAAAAVGGDNNNAPPTVDGGSAPGGSNASGPSPATNTGNADQPVNRSEAGVVNAAQDGNAVGAPALTEVDAVKWLNKLGVEPGAVAGAALPTLNAILSAVRANAVGATTLPDARRAVGLPADNARVAPAEGTCVTSADDIAAKVSILQELAQAGVLTTRVASWSVAELTRLKVLLHWIDVKNNTFDITHTPAKCAWGLPTAFNDTSNTLCVEGTSTPITLWIPGELAGQWWVDGEGYPTSRPAVSVAPMAEQAADYCKAQLNELCMPNNSSKVVEGFGPSQVKASRWMTTRATKSTPASIQEFKAVYNARKTLRDKALLQPLPLAQLKIRDFVVMEVRVGRYAQKDEGQKDDKGKRRAMDRWQTFYDLQAIYKIKDATEPFSAAPEVADFEI</sequence>
<evidence type="ECO:0000313" key="2">
    <source>
        <dbReference type="EMBL" id="KAK7027678.1"/>
    </source>
</evidence>
<accession>A0AAW0BNJ5</accession>
<evidence type="ECO:0000256" key="1">
    <source>
        <dbReference type="SAM" id="MobiDB-lite"/>
    </source>
</evidence>
<name>A0AAW0BNJ5_9AGAR</name>
<comment type="caution">
    <text evidence="2">The sequence shown here is derived from an EMBL/GenBank/DDBJ whole genome shotgun (WGS) entry which is preliminary data.</text>
</comment>
<protein>
    <recommendedName>
        <fullName evidence="4">Gag protein</fullName>
    </recommendedName>
</protein>
<feature type="compositionally biased region" description="Low complexity" evidence="1">
    <location>
        <begin position="23"/>
        <end position="43"/>
    </location>
</feature>
<dbReference type="AlphaFoldDB" id="A0AAW0BNJ5"/>
<dbReference type="EMBL" id="JAWWNJ010000029">
    <property type="protein sequence ID" value="KAK7027678.1"/>
    <property type="molecule type" value="Genomic_DNA"/>
</dbReference>
<gene>
    <name evidence="2" type="ORF">R3P38DRAFT_3190740</name>
</gene>
<proteinExistence type="predicted"/>